<evidence type="ECO:0000313" key="3">
    <source>
        <dbReference type="Proteomes" id="UP001177140"/>
    </source>
</evidence>
<dbReference type="EMBL" id="JAJJMA010343010">
    <property type="protein sequence ID" value="MCL7051833.1"/>
    <property type="molecule type" value="Genomic_DNA"/>
</dbReference>
<dbReference type="InterPro" id="IPR001353">
    <property type="entry name" value="Proteasome_sua/b"/>
</dbReference>
<keyword evidence="3" id="KW-1185">Reference proteome</keyword>
<dbReference type="InterPro" id="IPR029055">
    <property type="entry name" value="Ntn_hydrolases_N"/>
</dbReference>
<sequence length="221" mass="24129">MSKKEMPIGTTSVALRFDGGAVLAADHRGTVDSDTCFYEYCEETEVPMTLGMLGTTRAATIAGPSGEVLRSIEDTLRDRLVEAEEANKQLETVEESANHLCRRYATVREPPRVEMIVVGWDDVKKEGAPCISYCNDMCGHNVKENTSAGPGRDHAAAILDGHEIGMCEEEVVQLAEEAVLEGAIGYGKKEGSLDVWVFKNGQIIKKSQLMTEVAKKYGRSL</sequence>
<accession>A0AA41W2Y6</accession>
<dbReference type="GO" id="GO:0051603">
    <property type="term" value="P:proteolysis involved in protein catabolic process"/>
    <property type="evidence" value="ECO:0007669"/>
    <property type="project" value="InterPro"/>
</dbReference>
<protein>
    <recommendedName>
        <fullName evidence="4">Proteasome subunit beta</fullName>
    </recommendedName>
</protein>
<evidence type="ECO:0008006" key="4">
    <source>
        <dbReference type="Google" id="ProtNLM"/>
    </source>
</evidence>
<dbReference type="AlphaFoldDB" id="A0AA41W2Y6"/>
<proteinExistence type="predicted"/>
<dbReference type="GO" id="GO:0005839">
    <property type="term" value="C:proteasome core complex"/>
    <property type="evidence" value="ECO:0007669"/>
    <property type="project" value="InterPro"/>
</dbReference>
<evidence type="ECO:0000313" key="2">
    <source>
        <dbReference type="EMBL" id="MCL7051833.1"/>
    </source>
</evidence>
<dbReference type="SUPFAM" id="SSF56235">
    <property type="entry name" value="N-terminal nucleophile aminohydrolases (Ntn hydrolases)"/>
    <property type="match status" value="1"/>
</dbReference>
<keyword evidence="1" id="KW-0175">Coiled coil</keyword>
<comment type="caution">
    <text evidence="2">The sequence shown here is derived from an EMBL/GenBank/DDBJ whole genome shotgun (WGS) entry which is preliminary data.</text>
</comment>
<feature type="coiled-coil region" evidence="1">
    <location>
        <begin position="69"/>
        <end position="103"/>
    </location>
</feature>
<gene>
    <name evidence="2" type="ORF">MKW94_021513</name>
</gene>
<dbReference type="Proteomes" id="UP001177140">
    <property type="component" value="Unassembled WGS sequence"/>
</dbReference>
<evidence type="ECO:0000256" key="1">
    <source>
        <dbReference type="SAM" id="Coils"/>
    </source>
</evidence>
<reference evidence="2" key="1">
    <citation type="submission" date="2022-03" db="EMBL/GenBank/DDBJ databases">
        <title>A functionally conserved STORR gene fusion in Papaver species that diverged 16.8 million years ago.</title>
        <authorList>
            <person name="Catania T."/>
        </authorList>
    </citation>
    <scope>NUCLEOTIDE SEQUENCE</scope>
    <source>
        <strain evidence="2">S-191538</strain>
    </source>
</reference>
<dbReference type="Gene3D" id="3.60.20.10">
    <property type="entry name" value="Glutamine Phosphoribosylpyrophosphate, subunit 1, domain 1"/>
    <property type="match status" value="1"/>
</dbReference>
<dbReference type="Pfam" id="PF00227">
    <property type="entry name" value="Proteasome"/>
    <property type="match status" value="1"/>
</dbReference>
<name>A0AA41W2Y6_PAPNU</name>
<organism evidence="2 3">
    <name type="scientific">Papaver nudicaule</name>
    <name type="common">Iceland poppy</name>
    <dbReference type="NCBI Taxonomy" id="74823"/>
    <lineage>
        <taxon>Eukaryota</taxon>
        <taxon>Viridiplantae</taxon>
        <taxon>Streptophyta</taxon>
        <taxon>Embryophyta</taxon>
        <taxon>Tracheophyta</taxon>
        <taxon>Spermatophyta</taxon>
        <taxon>Magnoliopsida</taxon>
        <taxon>Ranunculales</taxon>
        <taxon>Papaveraceae</taxon>
        <taxon>Papaveroideae</taxon>
        <taxon>Papaver</taxon>
    </lineage>
</organism>